<dbReference type="AlphaFoldDB" id="A0A0G0WG27"/>
<proteinExistence type="predicted"/>
<name>A0A0G0WG27_9BACT</name>
<reference evidence="1 2" key="1">
    <citation type="journal article" date="2015" name="Nature">
        <title>rRNA introns, odd ribosomes, and small enigmatic genomes across a large radiation of phyla.</title>
        <authorList>
            <person name="Brown C.T."/>
            <person name="Hug L.A."/>
            <person name="Thomas B.C."/>
            <person name="Sharon I."/>
            <person name="Castelle C.J."/>
            <person name="Singh A."/>
            <person name="Wilkins M.J."/>
            <person name="Williams K.H."/>
            <person name="Banfield J.F."/>
        </authorList>
    </citation>
    <scope>NUCLEOTIDE SEQUENCE [LARGE SCALE GENOMIC DNA]</scope>
</reference>
<protein>
    <submittedName>
        <fullName evidence="1">Uncharacterized protein</fullName>
    </submittedName>
</protein>
<evidence type="ECO:0000313" key="1">
    <source>
        <dbReference type="EMBL" id="KKR83245.1"/>
    </source>
</evidence>
<accession>A0A0G0WG27</accession>
<evidence type="ECO:0000313" key="2">
    <source>
        <dbReference type="Proteomes" id="UP000034601"/>
    </source>
</evidence>
<dbReference type="Gene3D" id="1.10.10.10">
    <property type="entry name" value="Winged helix-like DNA-binding domain superfamily/Winged helix DNA-binding domain"/>
    <property type="match status" value="1"/>
</dbReference>
<gene>
    <name evidence="1" type="ORF">UU29_C0007G0115</name>
</gene>
<comment type="caution">
    <text evidence="1">The sequence shown here is derived from an EMBL/GenBank/DDBJ whole genome shotgun (WGS) entry which is preliminary data.</text>
</comment>
<sequence length="182" mass="20202">MNRSPDNPQWIPLQEMVPQDSIGYALISQISSLGDRLRPETIFQQPLKPPLKIQAKFATNADVLRLSFSEFLESGLKFDLINHLKNYLEGILILPHSRLLAAVYDAPQLPVPPNREEEIVEGIEGALMQISSKKAALVLIFRFGLLDGITRTLAETGKQLSTTGSANREVIRQAEAKGKLCL</sequence>
<dbReference type="Proteomes" id="UP000034601">
    <property type="component" value="Unassembled WGS sequence"/>
</dbReference>
<dbReference type="InterPro" id="IPR036388">
    <property type="entry name" value="WH-like_DNA-bd_sf"/>
</dbReference>
<organism evidence="1 2">
    <name type="scientific">Candidatus Daviesbacteria bacterium GW2011_GWA2_40_9</name>
    <dbReference type="NCBI Taxonomy" id="1618424"/>
    <lineage>
        <taxon>Bacteria</taxon>
        <taxon>Candidatus Daviesiibacteriota</taxon>
    </lineage>
</organism>
<dbReference type="EMBL" id="LCAB01000007">
    <property type="protein sequence ID" value="KKR83245.1"/>
    <property type="molecule type" value="Genomic_DNA"/>
</dbReference>